<accession>A0A840I0Z0</accession>
<comment type="cofactor">
    <cofactor evidence="1 11">
        <name>Mg(2+)</name>
        <dbReference type="ChEBI" id="CHEBI:18420"/>
    </cofactor>
</comment>
<feature type="transmembrane region" description="Helical" evidence="11">
    <location>
        <begin position="107"/>
        <end position="128"/>
    </location>
</feature>
<dbReference type="NCBIfam" id="TIGR01474">
    <property type="entry name" value="ubiA_proteo"/>
    <property type="match status" value="1"/>
</dbReference>
<sequence length="301" mass="31689">MTAEERTPDASVGLIDRAPAPVRPYLRLMRADRPAGAWLLYWPCLWGALIARPETMGAEAFWRLVVLFGIGAFVMRSAGCVYNDVVDRDLDAQVARTASRPIASGRVSVKAGWALLVGLSLIGLLVLVQLPLPAILAGVLSLGLVAAYPFMKRVTWWPQAWLGLTFNWGVVVGSAAVAGAVTLPALLTYAAGLFWTLGYDTIYACQDIEDDALAGVKSSARRLGTQAKGGVAGFYAASTAFLAAALFVAGAGPWTALALLPGAQLAWQAVRFAPPDGPLCLSLFKSNVWTGALVTVACLAG</sequence>
<evidence type="ECO:0000256" key="10">
    <source>
        <dbReference type="ARBA" id="ARBA00023136"/>
    </source>
</evidence>
<dbReference type="UniPathway" id="UPA00232"/>
<evidence type="ECO:0000256" key="4">
    <source>
        <dbReference type="ARBA" id="ARBA00022475"/>
    </source>
</evidence>
<dbReference type="Gene3D" id="1.20.120.1780">
    <property type="entry name" value="UbiA prenyltransferase"/>
    <property type="match status" value="1"/>
</dbReference>
<comment type="pathway">
    <text evidence="11">Cofactor biosynthesis; ubiquinone biosynthesis.</text>
</comment>
<name>A0A840I0Z0_9PROT</name>
<dbReference type="FunFam" id="1.20.120.1780:FF:000001">
    <property type="entry name" value="4-hydroxybenzoate octaprenyltransferase"/>
    <property type="match status" value="1"/>
</dbReference>
<comment type="caution">
    <text evidence="13">The sequence shown here is derived from an EMBL/GenBank/DDBJ whole genome shotgun (WGS) entry which is preliminary data.</text>
</comment>
<evidence type="ECO:0000256" key="6">
    <source>
        <dbReference type="ARBA" id="ARBA00022679"/>
    </source>
</evidence>
<dbReference type="GO" id="GO:0008412">
    <property type="term" value="F:4-hydroxybenzoate polyprenyltransferase activity"/>
    <property type="evidence" value="ECO:0007669"/>
    <property type="project" value="UniProtKB-UniRule"/>
</dbReference>
<evidence type="ECO:0000313" key="13">
    <source>
        <dbReference type="EMBL" id="MBB4658726.1"/>
    </source>
</evidence>
<keyword evidence="14" id="KW-1185">Reference proteome</keyword>
<protein>
    <recommendedName>
        <fullName evidence="11 12">4-hydroxybenzoate octaprenyltransferase</fullName>
        <ecNumber evidence="11 12">2.5.1.39</ecNumber>
    </recommendedName>
    <alternativeName>
        <fullName evidence="11">4-HB polyprenyltransferase</fullName>
    </alternativeName>
</protein>
<proteinExistence type="inferred from homology"/>
<evidence type="ECO:0000256" key="8">
    <source>
        <dbReference type="ARBA" id="ARBA00022692"/>
    </source>
</evidence>
<keyword evidence="7 11" id="KW-0831">Ubiquinone biosynthesis</keyword>
<dbReference type="InterPro" id="IPR030470">
    <property type="entry name" value="UbiA_prenylTrfase_CS"/>
</dbReference>
<evidence type="ECO:0000313" key="14">
    <source>
        <dbReference type="Proteomes" id="UP000563524"/>
    </source>
</evidence>
<dbReference type="Pfam" id="PF01040">
    <property type="entry name" value="UbiA"/>
    <property type="match status" value="1"/>
</dbReference>
<feature type="transmembrane region" description="Helical" evidence="11">
    <location>
        <begin position="163"/>
        <end position="187"/>
    </location>
</feature>
<evidence type="ECO:0000256" key="1">
    <source>
        <dbReference type="ARBA" id="ARBA00001946"/>
    </source>
</evidence>
<evidence type="ECO:0000256" key="3">
    <source>
        <dbReference type="ARBA" id="ARBA00005985"/>
    </source>
</evidence>
<dbReference type="InterPro" id="IPR006370">
    <property type="entry name" value="HB_polyprenyltransferase-like"/>
</dbReference>
<keyword evidence="6 11" id="KW-0808">Transferase</keyword>
<comment type="catalytic activity">
    <reaction evidence="11">
        <text>all-trans-octaprenyl diphosphate + 4-hydroxybenzoate = 4-hydroxy-3-(all-trans-octaprenyl)benzoate + diphosphate</text>
        <dbReference type="Rhea" id="RHEA:27782"/>
        <dbReference type="ChEBI" id="CHEBI:1617"/>
        <dbReference type="ChEBI" id="CHEBI:17879"/>
        <dbReference type="ChEBI" id="CHEBI:33019"/>
        <dbReference type="ChEBI" id="CHEBI:57711"/>
        <dbReference type="EC" id="2.5.1.39"/>
    </reaction>
</comment>
<keyword evidence="11" id="KW-0460">Magnesium</keyword>
<dbReference type="Proteomes" id="UP000563524">
    <property type="component" value="Unassembled WGS sequence"/>
</dbReference>
<keyword evidence="8 11" id="KW-0812">Transmembrane</keyword>
<dbReference type="PANTHER" id="PTHR11048">
    <property type="entry name" value="PRENYLTRANSFERASES"/>
    <property type="match status" value="1"/>
</dbReference>
<dbReference type="CDD" id="cd13959">
    <property type="entry name" value="PT_UbiA_COQ2"/>
    <property type="match status" value="1"/>
</dbReference>
<reference evidence="13 14" key="1">
    <citation type="submission" date="2020-08" db="EMBL/GenBank/DDBJ databases">
        <title>Genomic Encyclopedia of Type Strains, Phase IV (KMG-IV): sequencing the most valuable type-strain genomes for metagenomic binning, comparative biology and taxonomic classification.</title>
        <authorList>
            <person name="Goeker M."/>
        </authorList>
    </citation>
    <scope>NUCLEOTIDE SEQUENCE [LARGE SCALE GENOMIC DNA]</scope>
    <source>
        <strain evidence="13 14">DSM 102850</strain>
    </source>
</reference>
<dbReference type="PROSITE" id="PS00943">
    <property type="entry name" value="UBIA"/>
    <property type="match status" value="1"/>
</dbReference>
<evidence type="ECO:0000256" key="9">
    <source>
        <dbReference type="ARBA" id="ARBA00022989"/>
    </source>
</evidence>
<dbReference type="FunFam" id="1.10.357.140:FF:000008">
    <property type="entry name" value="4-hydroxybenzoate octaprenyltransferase"/>
    <property type="match status" value="1"/>
</dbReference>
<dbReference type="GO" id="GO:0005886">
    <property type="term" value="C:plasma membrane"/>
    <property type="evidence" value="ECO:0007669"/>
    <property type="project" value="UniProtKB-SubCell"/>
</dbReference>
<dbReference type="GO" id="GO:0006744">
    <property type="term" value="P:ubiquinone biosynthetic process"/>
    <property type="evidence" value="ECO:0007669"/>
    <property type="project" value="UniProtKB-UniRule"/>
</dbReference>
<comment type="similarity">
    <text evidence="3 11">Belongs to the UbiA prenyltransferase family.</text>
</comment>
<dbReference type="HAMAP" id="MF_01635">
    <property type="entry name" value="UbiA"/>
    <property type="match status" value="1"/>
</dbReference>
<dbReference type="InterPro" id="IPR044878">
    <property type="entry name" value="UbiA_sf"/>
</dbReference>
<evidence type="ECO:0000256" key="7">
    <source>
        <dbReference type="ARBA" id="ARBA00022688"/>
    </source>
</evidence>
<dbReference type="AlphaFoldDB" id="A0A840I0Z0"/>
<dbReference type="InterPro" id="IPR000537">
    <property type="entry name" value="UbiA_prenyltransferase"/>
</dbReference>
<feature type="transmembrane region" description="Helical" evidence="11">
    <location>
        <begin position="64"/>
        <end position="86"/>
    </location>
</feature>
<keyword evidence="4 11" id="KW-1003">Cell membrane</keyword>
<gene>
    <name evidence="11" type="primary">ubiA</name>
    <name evidence="13" type="ORF">GGQ59_001240</name>
</gene>
<evidence type="ECO:0000256" key="11">
    <source>
        <dbReference type="HAMAP-Rule" id="MF_01635"/>
    </source>
</evidence>
<dbReference type="EC" id="2.5.1.39" evidence="11 12"/>
<keyword evidence="9 11" id="KW-1133">Transmembrane helix</keyword>
<feature type="transmembrane region" description="Helical" evidence="11">
    <location>
        <begin position="234"/>
        <end position="260"/>
    </location>
</feature>
<dbReference type="Gene3D" id="1.10.357.140">
    <property type="entry name" value="UbiA prenyltransferase"/>
    <property type="match status" value="1"/>
</dbReference>
<dbReference type="InterPro" id="IPR039653">
    <property type="entry name" value="Prenyltransferase"/>
</dbReference>
<evidence type="ECO:0000256" key="2">
    <source>
        <dbReference type="ARBA" id="ARBA00004141"/>
    </source>
</evidence>
<dbReference type="RefSeq" id="WP_183816909.1">
    <property type="nucleotide sequence ID" value="NZ_JACHOB010000002.1"/>
</dbReference>
<feature type="transmembrane region" description="Helical" evidence="11">
    <location>
        <begin position="134"/>
        <end position="151"/>
    </location>
</feature>
<comment type="subcellular location">
    <subcellularLocation>
        <location evidence="11">Cell inner membrane</location>
        <topology evidence="11">Multi-pass membrane protein</topology>
    </subcellularLocation>
    <subcellularLocation>
        <location evidence="2">Membrane</location>
        <topology evidence="2">Multi-pass membrane protein</topology>
    </subcellularLocation>
</comment>
<organism evidence="13 14">
    <name type="scientific">Parvularcula dongshanensis</name>
    <dbReference type="NCBI Taxonomy" id="1173995"/>
    <lineage>
        <taxon>Bacteria</taxon>
        <taxon>Pseudomonadati</taxon>
        <taxon>Pseudomonadota</taxon>
        <taxon>Alphaproteobacteria</taxon>
        <taxon>Parvularculales</taxon>
        <taxon>Parvularculaceae</taxon>
        <taxon>Parvularcula</taxon>
    </lineage>
</organism>
<dbReference type="EMBL" id="JACHOB010000002">
    <property type="protein sequence ID" value="MBB4658726.1"/>
    <property type="molecule type" value="Genomic_DNA"/>
</dbReference>
<keyword evidence="5 11" id="KW-0997">Cell inner membrane</keyword>
<comment type="function">
    <text evidence="11">Catalyzes the prenylation of para-hydroxybenzoate (PHB) with an all-trans polyprenyl group. Mediates the second step in the final reaction sequence of ubiquinone-8 (UQ-8) biosynthesis, which is the condensation of the polyisoprenoid side chain with PHB, generating the first membrane-bound Q intermediate 3-octaprenyl-4-hydroxybenzoate.</text>
</comment>
<evidence type="ECO:0000256" key="12">
    <source>
        <dbReference type="NCBIfam" id="TIGR01474"/>
    </source>
</evidence>
<keyword evidence="10 11" id="KW-0472">Membrane</keyword>
<dbReference type="PANTHER" id="PTHR11048:SF28">
    <property type="entry name" value="4-HYDROXYBENZOATE POLYPRENYLTRANSFERASE, MITOCHONDRIAL"/>
    <property type="match status" value="1"/>
</dbReference>
<evidence type="ECO:0000256" key="5">
    <source>
        <dbReference type="ARBA" id="ARBA00022519"/>
    </source>
</evidence>